<evidence type="ECO:0000313" key="4">
    <source>
        <dbReference type="Proteomes" id="UP000695802"/>
    </source>
</evidence>
<protein>
    <submittedName>
        <fullName evidence="3">ABC transporter substrate-binding protein</fullName>
    </submittedName>
</protein>
<dbReference type="PANTHER" id="PTHR30006:SF25">
    <property type="entry name" value="PHOSPHOGLYCERATE TRANSPORT REGULATORY PROTEIN PGTC"/>
    <property type="match status" value="1"/>
</dbReference>
<keyword evidence="1 2" id="KW-0732">Signal</keyword>
<evidence type="ECO:0000256" key="2">
    <source>
        <dbReference type="SAM" id="SignalP"/>
    </source>
</evidence>
<dbReference type="PANTHER" id="PTHR30006">
    <property type="entry name" value="THIAMINE-BINDING PERIPLASMIC PROTEIN-RELATED"/>
    <property type="match status" value="1"/>
</dbReference>
<feature type="chain" id="PRO_5046464006" evidence="2">
    <location>
        <begin position="25"/>
        <end position="357"/>
    </location>
</feature>
<dbReference type="EMBL" id="JAFIWB010000008">
    <property type="protein sequence ID" value="MBN6102460.1"/>
    <property type="molecule type" value="Genomic_DNA"/>
</dbReference>
<evidence type="ECO:0000313" key="3">
    <source>
        <dbReference type="EMBL" id="MBN6102460.1"/>
    </source>
</evidence>
<name>A0ABS3B4E9_9XANT</name>
<dbReference type="RefSeq" id="WP_206229603.1">
    <property type="nucleotide sequence ID" value="NZ_JAFIWB010000008.1"/>
</dbReference>
<evidence type="ECO:0000256" key="1">
    <source>
        <dbReference type="ARBA" id="ARBA00022729"/>
    </source>
</evidence>
<sequence length="357" mass="39204">MSSHFLLRTAAAVLVVLFAHAALAAPGDIRRFPAQGSAQAQLCIQGSTDIEVFAAVIGDYQRLHPRTEVVYQDVIAWDMYQRYLHPRPGARCADLLISASMDLQTKLVNDGHALAHRSPQTEALPAWAQWRHEAFGISYEPVAIVYNKARLPAAQVPRTRRQLLELLRAPGMPLRGRIGTYDVERSGVGYLFATQDGQIGSMAGALLAAMGDNQVVLEERTGVLLDRVSRGELLLAYNVLGSYAQARIDAGAPLAIVQPEDYTLVALRTAVIPRDTPHAAESRRFLDYLLSPRGQQVLSREAWLKPILPGAGGTTPAATPAFRPIALGPGLLVYLDALKRRQFLDAWRSSMRRHPPR</sequence>
<dbReference type="SUPFAM" id="SSF53850">
    <property type="entry name" value="Periplasmic binding protein-like II"/>
    <property type="match status" value="1"/>
</dbReference>
<dbReference type="Gene3D" id="3.40.190.10">
    <property type="entry name" value="Periplasmic binding protein-like II"/>
    <property type="match status" value="2"/>
</dbReference>
<reference evidence="3 4" key="1">
    <citation type="submission" date="2021-02" db="EMBL/GenBank/DDBJ databases">
        <title>Taxonomically Unique Crown Gall-Associated Xanthomonas Stains Have Deficiency in Virulence Repertories.</title>
        <authorList>
            <person name="Mafakheri H."/>
            <person name="Taghavi S.M."/>
            <person name="Dimkic I."/>
            <person name="Nemanja K."/>
            <person name="Osdaghi E."/>
        </authorList>
    </citation>
    <scope>NUCLEOTIDE SEQUENCE [LARGE SCALE GENOMIC DNA]</scope>
    <source>
        <strain evidence="3 4">FX4</strain>
    </source>
</reference>
<dbReference type="Proteomes" id="UP000695802">
    <property type="component" value="Unassembled WGS sequence"/>
</dbReference>
<comment type="caution">
    <text evidence="3">The sequence shown here is derived from an EMBL/GenBank/DDBJ whole genome shotgun (WGS) entry which is preliminary data.</text>
</comment>
<feature type="signal peptide" evidence="2">
    <location>
        <begin position="1"/>
        <end position="24"/>
    </location>
</feature>
<dbReference type="Pfam" id="PF13531">
    <property type="entry name" value="SBP_bac_11"/>
    <property type="match status" value="1"/>
</dbReference>
<proteinExistence type="predicted"/>
<accession>A0ABS3B4E9</accession>
<gene>
    <name evidence="3" type="ORF">JR064_09805</name>
</gene>
<keyword evidence="4" id="KW-1185">Reference proteome</keyword>
<organism evidence="3 4">
    <name type="scientific">Xanthomonas bonasiae</name>
    <dbReference type="NCBI Taxonomy" id="2810351"/>
    <lineage>
        <taxon>Bacteria</taxon>
        <taxon>Pseudomonadati</taxon>
        <taxon>Pseudomonadota</taxon>
        <taxon>Gammaproteobacteria</taxon>
        <taxon>Lysobacterales</taxon>
        <taxon>Lysobacteraceae</taxon>
        <taxon>Xanthomonas</taxon>
    </lineage>
</organism>